<dbReference type="OrthoDB" id="5347452at2759"/>
<name>E4ZP74_LEPMJ</name>
<dbReference type="InParanoid" id="E4ZP74"/>
<dbReference type="STRING" id="985895.E4ZP74"/>
<sequence length="398" mass="41983">MDWRVSATVYRRTLLFEPAKCDTSALLLHKGLQPQRMICHKLTAKTSRAFFSTKSRCIGGASVISTDPSLPSGHICTGRFCRSCKEDLIVAQMSTLTTDAANMITAPPVLHNDLGKRAIATCGYVSGNSASPLTCPNGYNCATAIHTDAVFGCCNNIECLDDWGWCRDFGQGGCQGFDLEEGVCTGIFGPVLQCSAEAPHCFRYARSSARGDSTTYYSRACGTASQEILVLATATNGGNPVPVSPTTAVADDPFTLIPGFTQTLGPTSPTSGPSSSSSSGSSGPKLSTTAIALIAVAGLVVLALTLLFGYCCCWRRRDKRRNIVHSIEPVRPPYVETEPPAQGPGSINDWNLDVPVGASPSVAPSRAGGSEYGGPSRHQMAGPKLFHMHSGGSGQRSY</sequence>
<keyword evidence="2" id="KW-0812">Transmembrane</keyword>
<feature type="transmembrane region" description="Helical" evidence="2">
    <location>
        <begin position="290"/>
        <end position="313"/>
    </location>
</feature>
<dbReference type="OMA" id="GAGYNCV"/>
<dbReference type="HOGENOM" id="CLU_058080_0_0_1"/>
<organism evidence="4">
    <name type="scientific">Leptosphaeria maculans (strain JN3 / isolate v23.1.3 / race Av1-4-5-6-7-8)</name>
    <name type="common">Blackleg fungus</name>
    <name type="synonym">Phoma lingam</name>
    <dbReference type="NCBI Taxonomy" id="985895"/>
    <lineage>
        <taxon>Eukaryota</taxon>
        <taxon>Fungi</taxon>
        <taxon>Dikarya</taxon>
        <taxon>Ascomycota</taxon>
        <taxon>Pezizomycotina</taxon>
        <taxon>Dothideomycetes</taxon>
        <taxon>Pleosporomycetidae</taxon>
        <taxon>Pleosporales</taxon>
        <taxon>Pleosporineae</taxon>
        <taxon>Leptosphaeriaceae</taxon>
        <taxon>Plenodomus</taxon>
        <taxon>Plenodomus lingam/Leptosphaeria maculans species complex</taxon>
    </lineage>
</organism>
<reference evidence="4" key="1">
    <citation type="journal article" date="2011" name="Nat. Commun.">
        <title>Effector diversification within compartments of the Leptosphaeria maculans genome affected by Repeat-Induced Point mutations.</title>
        <authorList>
            <person name="Rouxel T."/>
            <person name="Grandaubert J."/>
            <person name="Hane J.K."/>
            <person name="Hoede C."/>
            <person name="van de Wouw A.P."/>
            <person name="Couloux A."/>
            <person name="Dominguez V."/>
            <person name="Anthouard V."/>
            <person name="Bally P."/>
            <person name="Bourras S."/>
            <person name="Cozijnsen A.J."/>
            <person name="Ciuffetti L.M."/>
            <person name="Degrave A."/>
            <person name="Dilmaghani A."/>
            <person name="Duret L."/>
            <person name="Fudal I."/>
            <person name="Goodwin S.B."/>
            <person name="Gout L."/>
            <person name="Glaser N."/>
            <person name="Linglin J."/>
            <person name="Kema G.H.J."/>
            <person name="Lapalu N."/>
            <person name="Lawrence C.B."/>
            <person name="May K."/>
            <person name="Meyer M."/>
            <person name="Ollivier B."/>
            <person name="Poulain J."/>
            <person name="Schoch C.L."/>
            <person name="Simon A."/>
            <person name="Spatafora J.W."/>
            <person name="Stachowiak A."/>
            <person name="Turgeon B.G."/>
            <person name="Tyler B.M."/>
            <person name="Vincent D."/>
            <person name="Weissenbach J."/>
            <person name="Amselem J."/>
            <person name="Quesneville H."/>
            <person name="Oliver R.P."/>
            <person name="Wincker P."/>
            <person name="Balesdent M.-H."/>
            <person name="Howlett B.J."/>
        </authorList>
    </citation>
    <scope>NUCLEOTIDE SEQUENCE [LARGE SCALE GENOMIC DNA]</scope>
    <source>
        <strain evidence="4">JN3 / isolate v23.1.3 / race Av1-4-5-6-7-8</strain>
    </source>
</reference>
<feature type="region of interest" description="Disordered" evidence="1">
    <location>
        <begin position="358"/>
        <end position="398"/>
    </location>
</feature>
<keyword evidence="2" id="KW-0472">Membrane</keyword>
<feature type="region of interest" description="Disordered" evidence="1">
    <location>
        <begin position="260"/>
        <end position="282"/>
    </location>
</feature>
<evidence type="ECO:0000313" key="4">
    <source>
        <dbReference type="Proteomes" id="UP000002668"/>
    </source>
</evidence>
<protein>
    <submittedName>
        <fullName evidence="3">Predicted protein</fullName>
    </submittedName>
</protein>
<keyword evidence="2" id="KW-1133">Transmembrane helix</keyword>
<gene>
    <name evidence="3" type="ORF">LEMA_P040000.1</name>
</gene>
<proteinExistence type="predicted"/>
<feature type="compositionally biased region" description="Low complexity" evidence="1">
    <location>
        <begin position="265"/>
        <end position="282"/>
    </location>
</feature>
<evidence type="ECO:0000313" key="3">
    <source>
        <dbReference type="EMBL" id="CBX93099.1"/>
    </source>
</evidence>
<accession>E4ZP74</accession>
<keyword evidence="4" id="KW-1185">Reference proteome</keyword>
<dbReference type="VEuPathDB" id="FungiDB:LEMA_P040000.1"/>
<evidence type="ECO:0000256" key="2">
    <source>
        <dbReference type="SAM" id="Phobius"/>
    </source>
</evidence>
<evidence type="ECO:0000256" key="1">
    <source>
        <dbReference type="SAM" id="MobiDB-lite"/>
    </source>
</evidence>
<dbReference type="eggNOG" id="ENOG502SWRX">
    <property type="taxonomic scope" value="Eukaryota"/>
</dbReference>
<dbReference type="EMBL" id="FP929105">
    <property type="protein sequence ID" value="CBX93099.1"/>
    <property type="molecule type" value="Genomic_DNA"/>
</dbReference>
<dbReference type="Proteomes" id="UP000002668">
    <property type="component" value="Genome"/>
</dbReference>
<dbReference type="AlphaFoldDB" id="E4ZP74"/>